<dbReference type="RefSeq" id="WP_310031012.1">
    <property type="nucleotide sequence ID" value="NZ_JAVDRL010000005.1"/>
</dbReference>
<reference evidence="2 3" key="1">
    <citation type="submission" date="2023-07" db="EMBL/GenBank/DDBJ databases">
        <title>Sorghum-associated microbial communities from plants grown in Nebraska, USA.</title>
        <authorList>
            <person name="Schachtman D."/>
        </authorList>
    </citation>
    <scope>NUCLEOTIDE SEQUENCE [LARGE SCALE GENOMIC DNA]</scope>
    <source>
        <strain evidence="2 3">DS2154</strain>
    </source>
</reference>
<organism evidence="2 3">
    <name type="scientific">Caulobacter rhizosphaerae</name>
    <dbReference type="NCBI Taxonomy" id="2010972"/>
    <lineage>
        <taxon>Bacteria</taxon>
        <taxon>Pseudomonadati</taxon>
        <taxon>Pseudomonadota</taxon>
        <taxon>Alphaproteobacteria</taxon>
        <taxon>Caulobacterales</taxon>
        <taxon>Caulobacteraceae</taxon>
        <taxon>Caulobacter</taxon>
    </lineage>
</organism>
<dbReference type="PANTHER" id="PTHR33969">
    <property type="entry name" value="SEGREGATION AND CONDENSATION PROTEIN A"/>
    <property type="match status" value="1"/>
</dbReference>
<dbReference type="Gene3D" id="6.10.250.2410">
    <property type="match status" value="1"/>
</dbReference>
<comment type="caution">
    <text evidence="2">The sequence shown here is derived from an EMBL/GenBank/DDBJ whole genome shotgun (WGS) entry which is preliminary data.</text>
</comment>
<gene>
    <name evidence="2" type="ORF">J2800_001921</name>
</gene>
<dbReference type="PANTHER" id="PTHR33969:SF2">
    <property type="entry name" value="SEGREGATION AND CONDENSATION PROTEIN A"/>
    <property type="match status" value="1"/>
</dbReference>
<accession>A0ABU1MYC7</accession>
<dbReference type="EMBL" id="JAVDRL010000005">
    <property type="protein sequence ID" value="MDR6531179.1"/>
    <property type="molecule type" value="Genomic_DNA"/>
</dbReference>
<dbReference type="Proteomes" id="UP001262754">
    <property type="component" value="Unassembled WGS sequence"/>
</dbReference>
<proteinExistence type="predicted"/>
<dbReference type="Pfam" id="PF02616">
    <property type="entry name" value="SMC_ScpA"/>
    <property type="match status" value="1"/>
</dbReference>
<evidence type="ECO:0000313" key="3">
    <source>
        <dbReference type="Proteomes" id="UP001262754"/>
    </source>
</evidence>
<evidence type="ECO:0000256" key="1">
    <source>
        <dbReference type="ARBA" id="ARBA00044777"/>
    </source>
</evidence>
<dbReference type="InterPro" id="IPR003768">
    <property type="entry name" value="ScpA"/>
</dbReference>
<evidence type="ECO:0000313" key="2">
    <source>
        <dbReference type="EMBL" id="MDR6531179.1"/>
    </source>
</evidence>
<sequence>MSTGFQPTLDFEAANEAAEDGAALVIDIDGYEGPLHVLLALARSQKVDLLQLSITRLAEQYLAFVQQARRVRFSLAADYLVMAAWLAYLKSRLLLPKPERPKAEEPPAEEMAAQLAFRLAKLDVMRKAVEALKERPILKRDVFMRGDPEAVKIVSSTRFEGDLYALMTAYITQRKREHGRHYAPRPPQAYPLEDARDRLRELLPEMKDWTTLSGVAPVERWEEDPDGPSPASYLASTLSASLELVKEGILEARQMEHFSDIYLRTRAEPLEPIV</sequence>
<keyword evidence="3" id="KW-1185">Reference proteome</keyword>
<protein>
    <recommendedName>
        <fullName evidence="1">Segregation and condensation protein A</fullName>
    </recommendedName>
</protein>
<name>A0ABU1MYC7_9CAUL</name>